<name>A0ABV9SPH5_9ACTN</name>
<evidence type="ECO:0000313" key="1">
    <source>
        <dbReference type="EMBL" id="MFC4868315.1"/>
    </source>
</evidence>
<dbReference type="EMBL" id="JBHSIY010000014">
    <property type="protein sequence ID" value="MFC4868315.1"/>
    <property type="molecule type" value="Genomic_DNA"/>
</dbReference>
<sequence>MAGRTAGRAARTGPGGRRRARFTAAGAITAAAATLVMSSATVAEGADPAQVCSDGSGAGGSEYTRPANEKAIPGGRGRLYLYYDPSTGINCAITMGTVSGATYMDVGLRQAGTGAGRWDSGEFSTYAGPVYVSAKGICVDFTGAVGERSVAVTGTNCGV</sequence>
<evidence type="ECO:0000313" key="2">
    <source>
        <dbReference type="Proteomes" id="UP001595858"/>
    </source>
</evidence>
<gene>
    <name evidence="1" type="ORF">ACFPCZ_16910</name>
</gene>
<accession>A0ABV9SPH5</accession>
<protein>
    <submittedName>
        <fullName evidence="1">Spore-associated protein</fullName>
    </submittedName>
</protein>
<comment type="caution">
    <text evidence="1">The sequence shown here is derived from an EMBL/GenBank/DDBJ whole genome shotgun (WGS) entry which is preliminary data.</text>
</comment>
<keyword evidence="2" id="KW-1185">Reference proteome</keyword>
<organism evidence="1 2">
    <name type="scientific">Streptomonospora arabica</name>
    <dbReference type="NCBI Taxonomy" id="412417"/>
    <lineage>
        <taxon>Bacteria</taxon>
        <taxon>Bacillati</taxon>
        <taxon>Actinomycetota</taxon>
        <taxon>Actinomycetes</taxon>
        <taxon>Streptosporangiales</taxon>
        <taxon>Nocardiopsidaceae</taxon>
        <taxon>Streptomonospora</taxon>
    </lineage>
</organism>
<proteinExistence type="predicted"/>
<reference evidence="2" key="1">
    <citation type="journal article" date="2019" name="Int. J. Syst. Evol. Microbiol.">
        <title>The Global Catalogue of Microorganisms (GCM) 10K type strain sequencing project: providing services to taxonomists for standard genome sequencing and annotation.</title>
        <authorList>
            <consortium name="The Broad Institute Genomics Platform"/>
            <consortium name="The Broad Institute Genome Sequencing Center for Infectious Disease"/>
            <person name="Wu L."/>
            <person name="Ma J."/>
        </authorList>
    </citation>
    <scope>NUCLEOTIDE SEQUENCE [LARGE SCALE GENOMIC DNA]</scope>
    <source>
        <strain evidence="2">CGMCC 4.7304</strain>
    </source>
</reference>
<dbReference type="RefSeq" id="WP_344143864.1">
    <property type="nucleotide sequence ID" value="NZ_BAAAQI010000008.1"/>
</dbReference>
<dbReference type="Proteomes" id="UP001595858">
    <property type="component" value="Unassembled WGS sequence"/>
</dbReference>